<keyword evidence="2" id="KW-0597">Phosphoprotein</keyword>
<dbReference type="InterPro" id="IPR020841">
    <property type="entry name" value="PKS_Beta-ketoAc_synthase_dom"/>
</dbReference>
<dbReference type="PANTHER" id="PTHR43775:SF37">
    <property type="entry name" value="SI:DKEY-61P9.11"/>
    <property type="match status" value="1"/>
</dbReference>
<dbReference type="InterPro" id="IPR016039">
    <property type="entry name" value="Thiolase-like"/>
</dbReference>
<dbReference type="Pfam" id="PF02801">
    <property type="entry name" value="Ketoacyl-synt_C"/>
    <property type="match status" value="1"/>
</dbReference>
<name>A0ABQ8G4F0_9PEZI</name>
<feature type="non-terminal residue" evidence="4">
    <location>
        <position position="207"/>
    </location>
</feature>
<evidence type="ECO:0000313" key="5">
    <source>
        <dbReference type="Proteomes" id="UP000774617"/>
    </source>
</evidence>
<keyword evidence="5" id="KW-1185">Reference proteome</keyword>
<dbReference type="InterPro" id="IPR050091">
    <property type="entry name" value="PKS_NRPS_Biosynth_Enz"/>
</dbReference>
<dbReference type="SMART" id="SM00825">
    <property type="entry name" value="PKS_KS"/>
    <property type="match status" value="1"/>
</dbReference>
<dbReference type="SUPFAM" id="SSF53901">
    <property type="entry name" value="Thiolase-like"/>
    <property type="match status" value="1"/>
</dbReference>
<sequence length="207" mass="21684">MLSRRGVCAPFDNQADGFVRGEGAVAVVLQRLEEAAGEVHAVVSGVQSNHNGRSGANLTSPSASAQESVIRAALCDAGIDPAQVGYVECHGTGTKLGDPIEVSALQNVFDEHSSPRRSPLFVGAAKAAVGHAESAAGLVGLLKAVLVLKHGNVPPLLHISRTNEHLRLERSRLELPKTWKSLENPATFAGVSSFGFSGVNCHAVLRR</sequence>
<reference evidence="4 5" key="1">
    <citation type="journal article" date="2021" name="Nat. Commun.">
        <title>Genetic determinants of endophytism in the Arabidopsis root mycobiome.</title>
        <authorList>
            <person name="Mesny F."/>
            <person name="Miyauchi S."/>
            <person name="Thiergart T."/>
            <person name="Pickel B."/>
            <person name="Atanasova L."/>
            <person name="Karlsson M."/>
            <person name="Huettel B."/>
            <person name="Barry K.W."/>
            <person name="Haridas S."/>
            <person name="Chen C."/>
            <person name="Bauer D."/>
            <person name="Andreopoulos W."/>
            <person name="Pangilinan J."/>
            <person name="LaButti K."/>
            <person name="Riley R."/>
            <person name="Lipzen A."/>
            <person name="Clum A."/>
            <person name="Drula E."/>
            <person name="Henrissat B."/>
            <person name="Kohler A."/>
            <person name="Grigoriev I.V."/>
            <person name="Martin F.M."/>
            <person name="Hacquard S."/>
        </authorList>
    </citation>
    <scope>NUCLEOTIDE SEQUENCE [LARGE SCALE GENOMIC DNA]</scope>
    <source>
        <strain evidence="4 5">MPI-SDFR-AT-0080</strain>
    </source>
</reference>
<keyword evidence="1" id="KW-0596">Phosphopantetheine</keyword>
<evidence type="ECO:0000256" key="2">
    <source>
        <dbReference type="ARBA" id="ARBA00022553"/>
    </source>
</evidence>
<dbReference type="PANTHER" id="PTHR43775">
    <property type="entry name" value="FATTY ACID SYNTHASE"/>
    <property type="match status" value="1"/>
</dbReference>
<gene>
    <name evidence="4" type="ORF">B0J12DRAFT_577770</name>
</gene>
<dbReference type="Proteomes" id="UP000774617">
    <property type="component" value="Unassembled WGS sequence"/>
</dbReference>
<feature type="domain" description="Ketosynthase family 3 (KS3)" evidence="3">
    <location>
        <begin position="1"/>
        <end position="207"/>
    </location>
</feature>
<dbReference type="CDD" id="cd00833">
    <property type="entry name" value="PKS"/>
    <property type="match status" value="1"/>
</dbReference>
<accession>A0ABQ8G4F0</accession>
<dbReference type="InterPro" id="IPR014031">
    <property type="entry name" value="Ketoacyl_synth_C"/>
</dbReference>
<dbReference type="PROSITE" id="PS52004">
    <property type="entry name" value="KS3_2"/>
    <property type="match status" value="1"/>
</dbReference>
<proteinExistence type="predicted"/>
<dbReference type="EMBL" id="JAGTJR010000020">
    <property type="protein sequence ID" value="KAH7044506.1"/>
    <property type="molecule type" value="Genomic_DNA"/>
</dbReference>
<evidence type="ECO:0000256" key="1">
    <source>
        <dbReference type="ARBA" id="ARBA00022450"/>
    </source>
</evidence>
<evidence type="ECO:0000313" key="4">
    <source>
        <dbReference type="EMBL" id="KAH7044506.1"/>
    </source>
</evidence>
<evidence type="ECO:0000259" key="3">
    <source>
        <dbReference type="PROSITE" id="PS52004"/>
    </source>
</evidence>
<organism evidence="4 5">
    <name type="scientific">Macrophomina phaseolina</name>
    <dbReference type="NCBI Taxonomy" id="35725"/>
    <lineage>
        <taxon>Eukaryota</taxon>
        <taxon>Fungi</taxon>
        <taxon>Dikarya</taxon>
        <taxon>Ascomycota</taxon>
        <taxon>Pezizomycotina</taxon>
        <taxon>Dothideomycetes</taxon>
        <taxon>Dothideomycetes incertae sedis</taxon>
        <taxon>Botryosphaeriales</taxon>
        <taxon>Botryosphaeriaceae</taxon>
        <taxon>Macrophomina</taxon>
    </lineage>
</organism>
<dbReference type="Gene3D" id="3.40.47.10">
    <property type="match status" value="1"/>
</dbReference>
<dbReference type="Pfam" id="PF00109">
    <property type="entry name" value="ketoacyl-synt"/>
    <property type="match status" value="1"/>
</dbReference>
<comment type="caution">
    <text evidence="4">The sequence shown here is derived from an EMBL/GenBank/DDBJ whole genome shotgun (WGS) entry which is preliminary data.</text>
</comment>
<dbReference type="InterPro" id="IPR014030">
    <property type="entry name" value="Ketoacyl_synth_N"/>
</dbReference>
<protein>
    <submittedName>
        <fullName evidence="4">Beta-ketoacyl synthase</fullName>
    </submittedName>
</protein>